<dbReference type="AlphaFoldDB" id="A0A0W0YTU0"/>
<dbReference type="PATRIC" id="fig|28087.4.peg.351"/>
<sequence>MNQSSAELEQNQKDLTICANLNREVVPNIIKDLHDIQNIDKVFSDDPNYAQLINRFSSLITTDIFEPKSDYIVWYQQTFADALNSFTELVKKLNNNTKSSLIKKMTNKATVTDNNLLLAVGAILEDTYKIQKKINSIIS</sequence>
<protein>
    <submittedName>
        <fullName evidence="1">Uncharacterized protein</fullName>
    </submittedName>
</protein>
<evidence type="ECO:0000313" key="1">
    <source>
        <dbReference type="EMBL" id="KTD60228.1"/>
    </source>
</evidence>
<dbReference type="RefSeq" id="WP_027269910.1">
    <property type="nucleotide sequence ID" value="NZ_CAAAJE010000005.1"/>
</dbReference>
<accession>A0A0W0YTU0</accession>
<organism evidence="1 2">
    <name type="scientific">Legionella sainthelensi</name>
    <dbReference type="NCBI Taxonomy" id="28087"/>
    <lineage>
        <taxon>Bacteria</taxon>
        <taxon>Pseudomonadati</taxon>
        <taxon>Pseudomonadota</taxon>
        <taxon>Gammaproteobacteria</taxon>
        <taxon>Legionellales</taxon>
        <taxon>Legionellaceae</taxon>
        <taxon>Legionella</taxon>
    </lineage>
</organism>
<proteinExistence type="predicted"/>
<comment type="caution">
    <text evidence="1">The sequence shown here is derived from an EMBL/GenBank/DDBJ whole genome shotgun (WGS) entry which is preliminary data.</text>
</comment>
<reference evidence="1 2" key="1">
    <citation type="submission" date="2015-11" db="EMBL/GenBank/DDBJ databases">
        <title>Genomic analysis of 38 Legionella species identifies large and diverse effector repertoires.</title>
        <authorList>
            <person name="Burstein D."/>
            <person name="Amaro F."/>
            <person name="Zusman T."/>
            <person name="Lifshitz Z."/>
            <person name="Cohen O."/>
            <person name="Gilbert J.A."/>
            <person name="Pupko T."/>
            <person name="Shuman H.A."/>
            <person name="Segal G."/>
        </authorList>
    </citation>
    <scope>NUCLEOTIDE SEQUENCE [LARGE SCALE GENOMIC DNA]</scope>
    <source>
        <strain evidence="1 2">Mt.St.Helens-4</strain>
    </source>
</reference>
<evidence type="ECO:0000313" key="2">
    <source>
        <dbReference type="Proteomes" id="UP000054621"/>
    </source>
</evidence>
<dbReference type="Proteomes" id="UP000054621">
    <property type="component" value="Unassembled WGS sequence"/>
</dbReference>
<dbReference type="EMBL" id="LNYV01000003">
    <property type="protein sequence ID" value="KTD60228.1"/>
    <property type="molecule type" value="Genomic_DNA"/>
</dbReference>
<gene>
    <name evidence="1" type="ORF">Lsai_0338</name>
</gene>
<name>A0A0W0YTU0_9GAMM</name>